<dbReference type="Gene3D" id="1.25.10.10">
    <property type="entry name" value="Leucine-rich Repeat Variant"/>
    <property type="match status" value="1"/>
</dbReference>
<accession>A0ABS8YIX1</accession>
<dbReference type="InterPro" id="IPR016024">
    <property type="entry name" value="ARM-type_fold"/>
</dbReference>
<organism evidence="1 2">
    <name type="scientific">Paenibacillus profundus</name>
    <dbReference type="NCBI Taxonomy" id="1173085"/>
    <lineage>
        <taxon>Bacteria</taxon>
        <taxon>Bacillati</taxon>
        <taxon>Bacillota</taxon>
        <taxon>Bacilli</taxon>
        <taxon>Bacillales</taxon>
        <taxon>Paenibacillaceae</taxon>
        <taxon>Paenibacillus</taxon>
    </lineage>
</organism>
<dbReference type="RefSeq" id="WP_233698206.1">
    <property type="nucleotide sequence ID" value="NZ_JAJNBZ010000021.1"/>
</dbReference>
<dbReference type="SUPFAM" id="SSF48371">
    <property type="entry name" value="ARM repeat"/>
    <property type="match status" value="1"/>
</dbReference>
<reference evidence="1 2" key="1">
    <citation type="submission" date="2021-11" db="EMBL/GenBank/DDBJ databases">
        <title>Draft genome sequence of Paenibacillus profundus YoMME, a new Gram-positive bacteria with exoelectrogenic properties.</title>
        <authorList>
            <person name="Hubenova Y."/>
            <person name="Hubenova E."/>
            <person name="Manasiev Y."/>
            <person name="Peykov S."/>
            <person name="Mitov M."/>
        </authorList>
    </citation>
    <scope>NUCLEOTIDE SEQUENCE [LARGE SCALE GENOMIC DNA]</scope>
    <source>
        <strain evidence="1 2">YoMME</strain>
    </source>
</reference>
<sequence>MSTALLQELHQEVRRLYIAGSELAAGDFRLKRLLPQFQQLGERAPVFKRLGEGIAALLEPSAQQTQTSAETLQDLGLLLSSVLRTQGTISPEGELTAVKSRPNSLSTKLSYRKLAAVQEALTTTGSGRYEVIVQAFEAGMFQDLRLLKHAIAALNDPYIDIAECAMNRILPSYGPQIVPHLIELFNPSGGKLETRKLRVIGQVGGEEVADLIYQAAESGSDDVRVTAIELLAGREQYEEALLGWTKDKKKAIREAAYHALAAGGSARAVDRLYEAFSSKDIELAAEASFKCHSSELTKRLVRDLGLELKQASEAKEKEDKKKIEALWTKIQHFLTALDGKRSEALYDVFVHVTNHYSFFVSLGWLELFDAAAYYLEQTDTEAALALLHELEQHNVRYMPHSFRSSFRLLSPAQLYERYVESMRNKWKLQTNRDLAKRKKQLLSSIEQKVMSREYRPYPILWSIPNETVPLSTVVMLPLEQLAAQWDHRWLDWLIEQNALELVCAFAHPGHVAAKQFMIGKLESNPEFRNAFAGMLLSGLERAGVSDDVRWEALVTALEDKRNTNCYVFEGHVLEQLYQLPSAYCDRLAAVLSKFKYTAGEQLRYVVETMQAAESAANTSKPV</sequence>
<evidence type="ECO:0000313" key="1">
    <source>
        <dbReference type="EMBL" id="MCE5171853.1"/>
    </source>
</evidence>
<evidence type="ECO:0000313" key="2">
    <source>
        <dbReference type="Proteomes" id="UP001199916"/>
    </source>
</evidence>
<dbReference type="InterPro" id="IPR011989">
    <property type="entry name" value="ARM-like"/>
</dbReference>
<gene>
    <name evidence="1" type="ORF">LQV63_21470</name>
</gene>
<dbReference type="EMBL" id="JAJNBZ010000021">
    <property type="protein sequence ID" value="MCE5171853.1"/>
    <property type="molecule type" value="Genomic_DNA"/>
</dbReference>
<dbReference type="Pfam" id="PF13646">
    <property type="entry name" value="HEAT_2"/>
    <property type="match status" value="1"/>
</dbReference>
<comment type="caution">
    <text evidence="1">The sequence shown here is derived from an EMBL/GenBank/DDBJ whole genome shotgun (WGS) entry which is preliminary data.</text>
</comment>
<proteinExistence type="predicted"/>
<dbReference type="Proteomes" id="UP001199916">
    <property type="component" value="Unassembled WGS sequence"/>
</dbReference>
<protein>
    <submittedName>
        <fullName evidence="1">HEAT repeat domain-containing protein</fullName>
    </submittedName>
</protein>
<name>A0ABS8YIX1_9BACL</name>
<keyword evidence="2" id="KW-1185">Reference proteome</keyword>